<dbReference type="InterPro" id="IPR010923">
    <property type="entry name" value="T(6)A37_SUA5"/>
</dbReference>
<dbReference type="GO" id="GO:0003725">
    <property type="term" value="F:double-stranded RNA binding"/>
    <property type="evidence" value="ECO:0007669"/>
    <property type="project" value="UniProtKB-UniRule"/>
</dbReference>
<feature type="binding site" evidence="14">
    <location>
        <position position="58"/>
    </location>
    <ligand>
        <name>ATP</name>
        <dbReference type="ChEBI" id="CHEBI:30616"/>
    </ligand>
</feature>
<evidence type="ECO:0000256" key="6">
    <source>
        <dbReference type="ARBA" id="ARBA00022679"/>
    </source>
</evidence>
<evidence type="ECO:0000256" key="10">
    <source>
        <dbReference type="ARBA" id="ARBA00022840"/>
    </source>
</evidence>
<dbReference type="InterPro" id="IPR017945">
    <property type="entry name" value="DHBP_synth_RibB-like_a/b_dom"/>
</dbReference>
<comment type="subcellular location">
    <subcellularLocation>
        <location evidence="1 13">Cytoplasm</location>
    </subcellularLocation>
</comment>
<comment type="caution">
    <text evidence="16">The sequence shown here is derived from an EMBL/GenBank/DDBJ whole genome shotgun (WGS) entry which is preliminary data.</text>
</comment>
<gene>
    <name evidence="16" type="ORF">HCT46_06970</name>
</gene>
<keyword evidence="5 13" id="KW-0963">Cytoplasm</keyword>
<dbReference type="GO" id="GO:0008033">
    <property type="term" value="P:tRNA processing"/>
    <property type="evidence" value="ECO:0007669"/>
    <property type="project" value="UniProtKB-KW"/>
</dbReference>
<dbReference type="Gene3D" id="3.90.870.10">
    <property type="entry name" value="DHBP synthase"/>
    <property type="match status" value="1"/>
</dbReference>
<evidence type="ECO:0000313" key="17">
    <source>
        <dbReference type="Proteomes" id="UP000752013"/>
    </source>
</evidence>
<feature type="binding site" evidence="14">
    <location>
        <position position="240"/>
    </location>
    <ligand>
        <name>ATP</name>
        <dbReference type="ChEBI" id="CHEBI:30616"/>
    </ligand>
</feature>
<dbReference type="EMBL" id="JAATLK010000002">
    <property type="protein sequence ID" value="NIZ47650.1"/>
    <property type="molecule type" value="Genomic_DNA"/>
</dbReference>
<protein>
    <recommendedName>
        <fullName evidence="4 13">Threonylcarbamoyl-AMP synthase</fullName>
        <shortName evidence="13">TC-AMP synthase</shortName>
        <ecNumber evidence="3 13">2.7.7.87</ecNumber>
    </recommendedName>
    <alternativeName>
        <fullName evidence="11 13">L-threonylcarbamoyladenylate synthase</fullName>
    </alternativeName>
</protein>
<feature type="binding site" evidence="14">
    <location>
        <position position="191"/>
    </location>
    <ligand>
        <name>ATP</name>
        <dbReference type="ChEBI" id="CHEBI:30616"/>
    </ligand>
</feature>
<dbReference type="InterPro" id="IPR005145">
    <property type="entry name" value="Sua5_C"/>
</dbReference>
<keyword evidence="8 13" id="KW-0548">Nucleotidyltransferase</keyword>
<dbReference type="Pfam" id="PF03481">
    <property type="entry name" value="Sua5_C"/>
    <property type="match status" value="1"/>
</dbReference>
<dbReference type="GO" id="GO:0005737">
    <property type="term" value="C:cytoplasm"/>
    <property type="evidence" value="ECO:0007669"/>
    <property type="project" value="UniProtKB-SubCell"/>
</dbReference>
<evidence type="ECO:0000256" key="11">
    <source>
        <dbReference type="ARBA" id="ARBA00029774"/>
    </source>
</evidence>
<dbReference type="NCBIfam" id="TIGR00057">
    <property type="entry name" value="L-threonylcarbamoyladenylate synthase"/>
    <property type="match status" value="1"/>
</dbReference>
<dbReference type="AlphaFoldDB" id="A0A968GG59"/>
<feature type="binding site" evidence="14">
    <location>
        <position position="113"/>
    </location>
    <ligand>
        <name>ATP</name>
        <dbReference type="ChEBI" id="CHEBI:30616"/>
    </ligand>
</feature>
<sequence length="338" mass="37172">MERTRIIEMDQLELAVASLLQEDIVAMPTETVYGLAGDATSDRACHRIFTIKGRAMDNPLISHFAHYDQIEGYAPVIPSLAKDLFDAFTPGPLTLVLPASRHISPIATAGLPTFAVRIPLHPVAQELIRRFDRPVVAPSANLSGRYSSTSAAMVYDQLAGRIPLIIDGGTSSNGLESTVVLVQERSVTILRYGTITPAMMAQVIGSSRLQVAESLRIARESAQHDANQVVLSPGMKYAHYQPRVPLQLFRTVEDLHQTICDNNVMILILGDAPLPKPDAHYKRVLRYDTPTVYAQKLYESFALADALGVGQLFAYYDTHLGEALSDRLLRAAAYRFLS</sequence>
<reference evidence="16" key="1">
    <citation type="submission" date="2020-03" db="EMBL/GenBank/DDBJ databases">
        <title>Spirochaetal bacteria isolated from arthropods constitute a novel genus Entomospira genus novum within the order Spirochaetales.</title>
        <authorList>
            <person name="Grana-Miraglia L."/>
            <person name="Sikutova S."/>
            <person name="Fingerle V."/>
            <person name="Sing A."/>
            <person name="Castillo-Ramirez S."/>
            <person name="Margos G."/>
            <person name="Rudolf I."/>
        </authorList>
    </citation>
    <scope>NUCLEOTIDE SEQUENCE</scope>
    <source>
        <strain evidence="16">BR208</strain>
    </source>
</reference>
<dbReference type="PANTHER" id="PTHR17490">
    <property type="entry name" value="SUA5"/>
    <property type="match status" value="1"/>
</dbReference>
<evidence type="ECO:0000256" key="2">
    <source>
        <dbReference type="ARBA" id="ARBA00007663"/>
    </source>
</evidence>
<keyword evidence="10 13" id="KW-0067">ATP-binding</keyword>
<feature type="binding site" evidence="14">
    <location>
        <position position="147"/>
    </location>
    <ligand>
        <name>ATP</name>
        <dbReference type="ChEBI" id="CHEBI:30616"/>
    </ligand>
</feature>
<feature type="binding site" evidence="14">
    <location>
        <position position="177"/>
    </location>
    <ligand>
        <name>L-threonine</name>
        <dbReference type="ChEBI" id="CHEBI:57926"/>
    </ligand>
</feature>
<dbReference type="PROSITE" id="PS51163">
    <property type="entry name" value="YRDC"/>
    <property type="match status" value="1"/>
</dbReference>
<feature type="binding site" evidence="14">
    <location>
        <position position="117"/>
    </location>
    <ligand>
        <name>L-threonine</name>
        <dbReference type="ChEBI" id="CHEBI:57926"/>
    </ligand>
</feature>
<evidence type="ECO:0000259" key="15">
    <source>
        <dbReference type="PROSITE" id="PS51163"/>
    </source>
</evidence>
<accession>A0A968GG59</accession>
<feature type="binding site" evidence="14">
    <location>
        <position position="31"/>
    </location>
    <ligand>
        <name>L-threonine</name>
        <dbReference type="ChEBI" id="CHEBI:57926"/>
    </ligand>
</feature>
<evidence type="ECO:0000256" key="8">
    <source>
        <dbReference type="ARBA" id="ARBA00022695"/>
    </source>
</evidence>
<keyword evidence="17" id="KW-1185">Reference proteome</keyword>
<dbReference type="InterPro" id="IPR038385">
    <property type="entry name" value="Sua5/YwlC_C"/>
</dbReference>
<dbReference type="InterPro" id="IPR006070">
    <property type="entry name" value="Sua5-like_dom"/>
</dbReference>
<keyword evidence="9 13" id="KW-0547">Nucleotide-binding</keyword>
<evidence type="ECO:0000256" key="1">
    <source>
        <dbReference type="ARBA" id="ARBA00004496"/>
    </source>
</evidence>
<evidence type="ECO:0000256" key="9">
    <source>
        <dbReference type="ARBA" id="ARBA00022741"/>
    </source>
</evidence>
<evidence type="ECO:0000256" key="5">
    <source>
        <dbReference type="ARBA" id="ARBA00022490"/>
    </source>
</evidence>
<dbReference type="GO" id="GO:0061710">
    <property type="term" value="F:L-threonylcarbamoyladenylate synthase"/>
    <property type="evidence" value="ECO:0007669"/>
    <property type="project" value="UniProtKB-EC"/>
</dbReference>
<evidence type="ECO:0000256" key="3">
    <source>
        <dbReference type="ARBA" id="ARBA00012584"/>
    </source>
</evidence>
<evidence type="ECO:0000256" key="12">
    <source>
        <dbReference type="ARBA" id="ARBA00048366"/>
    </source>
</evidence>
<comment type="function">
    <text evidence="13">Required for the formation of a threonylcarbamoyl group on adenosine at position 37 (t(6)A37) in tRNAs that read codons beginning with adenine.</text>
</comment>
<dbReference type="Pfam" id="PF01300">
    <property type="entry name" value="Sua5_yciO_yrdC"/>
    <property type="match status" value="1"/>
</dbReference>
<keyword evidence="7 13" id="KW-0819">tRNA processing</keyword>
<evidence type="ECO:0000256" key="4">
    <source>
        <dbReference type="ARBA" id="ARBA00015492"/>
    </source>
</evidence>
<comment type="catalytic activity">
    <reaction evidence="12 13">
        <text>L-threonine + hydrogencarbonate + ATP = L-threonylcarbamoyladenylate + diphosphate + H2O</text>
        <dbReference type="Rhea" id="RHEA:36407"/>
        <dbReference type="ChEBI" id="CHEBI:15377"/>
        <dbReference type="ChEBI" id="CHEBI:17544"/>
        <dbReference type="ChEBI" id="CHEBI:30616"/>
        <dbReference type="ChEBI" id="CHEBI:33019"/>
        <dbReference type="ChEBI" id="CHEBI:57926"/>
        <dbReference type="ChEBI" id="CHEBI:73682"/>
        <dbReference type="EC" id="2.7.7.87"/>
    </reaction>
</comment>
<dbReference type="GO" id="GO:0005524">
    <property type="term" value="F:ATP binding"/>
    <property type="evidence" value="ECO:0007669"/>
    <property type="project" value="UniProtKB-UniRule"/>
</dbReference>
<feature type="binding site" evidence="14">
    <location>
        <position position="139"/>
    </location>
    <ligand>
        <name>ATP</name>
        <dbReference type="ChEBI" id="CHEBI:30616"/>
    </ligand>
</feature>
<dbReference type="PANTHER" id="PTHR17490:SF16">
    <property type="entry name" value="THREONYLCARBAMOYL-AMP SYNTHASE"/>
    <property type="match status" value="1"/>
</dbReference>
<feature type="binding site" evidence="14">
    <location>
        <position position="63"/>
    </location>
    <ligand>
        <name>ATP</name>
        <dbReference type="ChEBI" id="CHEBI:30616"/>
    </ligand>
</feature>
<feature type="binding site" evidence="14">
    <location>
        <position position="137"/>
    </location>
    <ligand>
        <name>L-threonine</name>
        <dbReference type="ChEBI" id="CHEBI:57926"/>
    </ligand>
</feature>
<dbReference type="PIRSF" id="PIRSF004930">
    <property type="entry name" value="Tln_factor_SUA5"/>
    <property type="match status" value="1"/>
</dbReference>
<dbReference type="EC" id="2.7.7.87" evidence="3 13"/>
<name>A0A968GG59_9SPIO</name>
<dbReference type="GO" id="GO:0006450">
    <property type="term" value="P:regulation of translational fidelity"/>
    <property type="evidence" value="ECO:0007669"/>
    <property type="project" value="TreeGrafter"/>
</dbReference>
<dbReference type="InterPro" id="IPR050156">
    <property type="entry name" value="TC-AMP_synthase_SUA5"/>
</dbReference>
<comment type="similarity">
    <text evidence="2 13">Belongs to the SUA5 family.</text>
</comment>
<proteinExistence type="inferred from homology"/>
<dbReference type="Gene3D" id="3.40.50.11030">
    <property type="entry name" value="Threonylcarbamoyl-AMP synthase, C-terminal domain"/>
    <property type="match status" value="1"/>
</dbReference>
<organism evidence="16 17">
    <name type="scientific">Entomospira nematocerorum</name>
    <dbReference type="NCBI Taxonomy" id="2719987"/>
    <lineage>
        <taxon>Bacteria</taxon>
        <taxon>Pseudomonadati</taxon>
        <taxon>Spirochaetota</taxon>
        <taxon>Spirochaetia</taxon>
        <taxon>Spirochaetales</taxon>
        <taxon>Spirochaetaceae</taxon>
        <taxon>Entomospira</taxon>
    </lineage>
</organism>
<evidence type="ECO:0000256" key="14">
    <source>
        <dbReference type="PIRSR" id="PIRSR004930-1"/>
    </source>
</evidence>
<feature type="domain" description="YrdC-like" evidence="15">
    <location>
        <begin position="9"/>
        <end position="195"/>
    </location>
</feature>
<feature type="binding site" evidence="14">
    <location>
        <position position="54"/>
    </location>
    <ligand>
        <name>ATP</name>
        <dbReference type="ChEBI" id="CHEBI:30616"/>
    </ligand>
</feature>
<dbReference type="SUPFAM" id="SSF55821">
    <property type="entry name" value="YrdC/RibB"/>
    <property type="match status" value="1"/>
</dbReference>
<evidence type="ECO:0000256" key="13">
    <source>
        <dbReference type="PIRNR" id="PIRNR004930"/>
    </source>
</evidence>
<dbReference type="GO" id="GO:0000049">
    <property type="term" value="F:tRNA binding"/>
    <property type="evidence" value="ECO:0007669"/>
    <property type="project" value="TreeGrafter"/>
</dbReference>
<evidence type="ECO:0000313" key="16">
    <source>
        <dbReference type="EMBL" id="NIZ47650.1"/>
    </source>
</evidence>
<keyword evidence="6 13" id="KW-0808">Transferase</keyword>
<dbReference type="RefSeq" id="WP_167704289.1">
    <property type="nucleotide sequence ID" value="NZ_CP118169.1"/>
</dbReference>
<evidence type="ECO:0000256" key="7">
    <source>
        <dbReference type="ARBA" id="ARBA00022694"/>
    </source>
</evidence>
<dbReference type="Proteomes" id="UP000752013">
    <property type="component" value="Unassembled WGS sequence"/>
</dbReference>